<dbReference type="InterPro" id="IPR002172">
    <property type="entry name" value="LDrepeatLR_classA_rpt"/>
</dbReference>
<dbReference type="GO" id="GO:0006508">
    <property type="term" value="P:proteolysis"/>
    <property type="evidence" value="ECO:0007669"/>
    <property type="project" value="InterPro"/>
</dbReference>
<sequence>MACQSNDKSVMSCCLPGHFRCAYGACIPDWMMCNGRKNCPDGSDETAEVCQDIKCKDNEFRCRYGACIPKTRICDIKKHCADGSDEIDFLCLITRAKMVAEWEKEEQLITAEIDHRKEIEQSKAKYPNSVLPPKPNRFTSIVPPTSTTLLPIILSTTETQISTTTTSEELRVTKLENGTGLSNHHPITASEIPSWQTTNITSNSTSQSYDGNERKNEEKVVGEVLKTKVNDSISGGETVNRDKTGSQTVDVISPSEASVDSGVTLGNANSSTVPAQTPSDGADSQKPPANESNSAQPSITCVLPEIPENTDAIISSCMINGKLCDEGIRTVPPGTQIQYECDAGYALYGAPVITCQDDGKWSLTPPSVKSFFHQLPVLDVRFGLGSVIPKDFRPRCPSLVPTKGTLVECIDPTDLSVKSCSELQKPGVEARFSCKAYYRPAGDLPVHYEKCGEDGNWSPGTSQQFACVADCGLSEVPKTPFIVNGQSIKRGQWPWHVGIFVEHEGKLTYICGGSLVTENAVLTSAHCVTRHGSALDASKFKVFLGKQTITLPDNDPFVQARLVSKIFVEEAFNFRSLDSDIAIMALETPAVLSYFVRPVCYPQTSNSFLEEYQLAQGNLGTVLGWGATENESLSQELRMTELPVISHVDCVDAYRDFFASMTRSTNYCAGYLNGTSLCNGDSGGGHYFKAIVKGATRWYIQGWSVMEFQGRSKQCSSSHYTVFTRVGRYADWIVRTLSRESLI</sequence>
<dbReference type="OrthoDB" id="2019384at2759"/>
<evidence type="ECO:0000259" key="5">
    <source>
        <dbReference type="PROSITE" id="PS50240"/>
    </source>
</evidence>
<dbReference type="CDD" id="cd00033">
    <property type="entry name" value="CCP"/>
    <property type="match status" value="1"/>
</dbReference>
<dbReference type="PRINTS" id="PR00261">
    <property type="entry name" value="LDLRECEPTOR"/>
</dbReference>
<feature type="region of interest" description="Disordered" evidence="4">
    <location>
        <begin position="176"/>
        <end position="298"/>
    </location>
</feature>
<accession>A0A1D2MTL9</accession>
<evidence type="ECO:0000259" key="6">
    <source>
        <dbReference type="PROSITE" id="PS50923"/>
    </source>
</evidence>
<dbReference type="Gene3D" id="2.40.10.10">
    <property type="entry name" value="Trypsin-like serine proteases"/>
    <property type="match status" value="2"/>
</dbReference>
<dbReference type="GO" id="GO:0004252">
    <property type="term" value="F:serine-type endopeptidase activity"/>
    <property type="evidence" value="ECO:0007669"/>
    <property type="project" value="InterPro"/>
</dbReference>
<dbReference type="InterPro" id="IPR000436">
    <property type="entry name" value="Sushi_SCR_CCP_dom"/>
</dbReference>
<dbReference type="FunFam" id="2.40.10.10:FF:000068">
    <property type="entry name" value="transmembrane protease serine 2"/>
    <property type="match status" value="1"/>
</dbReference>
<dbReference type="PROSITE" id="PS01209">
    <property type="entry name" value="LDLRA_1"/>
    <property type="match status" value="2"/>
</dbReference>
<dbReference type="Pfam" id="PF00057">
    <property type="entry name" value="Ldl_recept_a"/>
    <property type="match status" value="2"/>
</dbReference>
<comment type="caution">
    <text evidence="7">The sequence shown here is derived from an EMBL/GenBank/DDBJ whole genome shotgun (WGS) entry which is preliminary data.</text>
</comment>
<feature type="compositionally biased region" description="Basic and acidic residues" evidence="4">
    <location>
        <begin position="211"/>
        <end position="229"/>
    </location>
</feature>
<dbReference type="PROSITE" id="PS50923">
    <property type="entry name" value="SUSHI"/>
    <property type="match status" value="1"/>
</dbReference>
<dbReference type="InterPro" id="IPR009003">
    <property type="entry name" value="Peptidase_S1_PA"/>
</dbReference>
<dbReference type="PROSITE" id="PS50068">
    <property type="entry name" value="LDLRA_2"/>
    <property type="match status" value="2"/>
</dbReference>
<evidence type="ECO:0000256" key="1">
    <source>
        <dbReference type="ARBA" id="ARBA00023157"/>
    </source>
</evidence>
<dbReference type="SMART" id="SM00032">
    <property type="entry name" value="CCP"/>
    <property type="match status" value="1"/>
</dbReference>
<feature type="domain" description="Peptidase S1" evidence="5">
    <location>
        <begin position="482"/>
        <end position="738"/>
    </location>
</feature>
<feature type="disulfide bond" evidence="2">
    <location>
        <begin position="62"/>
        <end position="80"/>
    </location>
</feature>
<dbReference type="InterPro" id="IPR035976">
    <property type="entry name" value="Sushi/SCR/CCP_sf"/>
</dbReference>
<dbReference type="AlphaFoldDB" id="A0A1D2MTL9"/>
<dbReference type="SUPFAM" id="SSF57424">
    <property type="entry name" value="LDL receptor-like module"/>
    <property type="match status" value="2"/>
</dbReference>
<dbReference type="Gene3D" id="4.10.400.10">
    <property type="entry name" value="Low-density Lipoprotein Receptor"/>
    <property type="match status" value="2"/>
</dbReference>
<dbReference type="SMART" id="SM00192">
    <property type="entry name" value="LDLa"/>
    <property type="match status" value="2"/>
</dbReference>
<dbReference type="PANTHER" id="PTHR24252:SF7">
    <property type="entry name" value="HYALIN"/>
    <property type="match status" value="1"/>
</dbReference>
<dbReference type="EMBL" id="LJIJ01000539">
    <property type="protein sequence ID" value="ODM96450.1"/>
    <property type="molecule type" value="Genomic_DNA"/>
</dbReference>
<feature type="compositionally biased region" description="Low complexity" evidence="4">
    <location>
        <begin position="196"/>
        <end position="208"/>
    </location>
</feature>
<evidence type="ECO:0000256" key="2">
    <source>
        <dbReference type="PROSITE-ProRule" id="PRU00124"/>
    </source>
</evidence>
<dbReference type="Pfam" id="PF00084">
    <property type="entry name" value="Sushi"/>
    <property type="match status" value="1"/>
</dbReference>
<reference evidence="7 8" key="1">
    <citation type="journal article" date="2016" name="Genome Biol. Evol.">
        <title>Gene Family Evolution Reflects Adaptation to Soil Environmental Stressors in the Genome of the Collembolan Orchesella cincta.</title>
        <authorList>
            <person name="Faddeeva-Vakhrusheva A."/>
            <person name="Derks M.F."/>
            <person name="Anvar S.Y."/>
            <person name="Agamennone V."/>
            <person name="Suring W."/>
            <person name="Smit S."/>
            <person name="van Straalen N.M."/>
            <person name="Roelofs D."/>
        </authorList>
    </citation>
    <scope>NUCLEOTIDE SEQUENCE [LARGE SCALE GENOMIC DNA]</scope>
    <source>
        <tissue evidence="7">Mixed pool</tissue>
    </source>
</reference>
<evidence type="ECO:0000313" key="7">
    <source>
        <dbReference type="EMBL" id="ODM96450.1"/>
    </source>
</evidence>
<protein>
    <submittedName>
        <fullName evidence="7">Limulus clotting factor C</fullName>
    </submittedName>
</protein>
<dbReference type="InterPro" id="IPR043504">
    <property type="entry name" value="Peptidase_S1_PA_chymotrypsin"/>
</dbReference>
<evidence type="ECO:0000256" key="4">
    <source>
        <dbReference type="SAM" id="MobiDB-lite"/>
    </source>
</evidence>
<name>A0A1D2MTL9_ORCCI</name>
<dbReference type="InterPro" id="IPR023415">
    <property type="entry name" value="LDLR_class-A_CS"/>
</dbReference>
<dbReference type="SUPFAM" id="SSF57535">
    <property type="entry name" value="Complement control module/SCR domain"/>
    <property type="match status" value="1"/>
</dbReference>
<gene>
    <name evidence="7" type="ORF">Ocin01_10247</name>
</gene>
<evidence type="ECO:0000313" key="8">
    <source>
        <dbReference type="Proteomes" id="UP000094527"/>
    </source>
</evidence>
<feature type="disulfide bond" evidence="2">
    <location>
        <begin position="21"/>
        <end position="39"/>
    </location>
</feature>
<feature type="domain" description="Sushi" evidence="6">
    <location>
        <begin position="299"/>
        <end position="370"/>
    </location>
</feature>
<comment type="caution">
    <text evidence="3">Lacks conserved residue(s) required for the propagation of feature annotation.</text>
</comment>
<dbReference type="PROSITE" id="PS50240">
    <property type="entry name" value="TRYPSIN_DOM"/>
    <property type="match status" value="1"/>
</dbReference>
<dbReference type="SUPFAM" id="SSF50494">
    <property type="entry name" value="Trypsin-like serine proteases"/>
    <property type="match status" value="1"/>
</dbReference>
<dbReference type="PANTHER" id="PTHR24252">
    <property type="entry name" value="ACROSIN-RELATED"/>
    <property type="match status" value="1"/>
</dbReference>
<dbReference type="CDD" id="cd00112">
    <property type="entry name" value="LDLa"/>
    <property type="match status" value="2"/>
</dbReference>
<keyword evidence="8" id="KW-1185">Reference proteome</keyword>
<dbReference type="Pfam" id="PF00089">
    <property type="entry name" value="Trypsin"/>
    <property type="match status" value="1"/>
</dbReference>
<dbReference type="Proteomes" id="UP000094527">
    <property type="component" value="Unassembled WGS sequence"/>
</dbReference>
<dbReference type="SMART" id="SM00020">
    <property type="entry name" value="Tryp_SPc"/>
    <property type="match status" value="1"/>
</dbReference>
<dbReference type="InterPro" id="IPR001254">
    <property type="entry name" value="Trypsin_dom"/>
</dbReference>
<organism evidence="7 8">
    <name type="scientific">Orchesella cincta</name>
    <name type="common">Springtail</name>
    <name type="synonym">Podura cincta</name>
    <dbReference type="NCBI Taxonomy" id="48709"/>
    <lineage>
        <taxon>Eukaryota</taxon>
        <taxon>Metazoa</taxon>
        <taxon>Ecdysozoa</taxon>
        <taxon>Arthropoda</taxon>
        <taxon>Hexapoda</taxon>
        <taxon>Collembola</taxon>
        <taxon>Entomobryomorpha</taxon>
        <taxon>Entomobryoidea</taxon>
        <taxon>Orchesellidae</taxon>
        <taxon>Orchesellinae</taxon>
        <taxon>Orchesella</taxon>
    </lineage>
</organism>
<feature type="disulfide bond" evidence="2">
    <location>
        <begin position="55"/>
        <end position="67"/>
    </location>
</feature>
<dbReference type="CDD" id="cd00190">
    <property type="entry name" value="Tryp_SPc"/>
    <property type="match status" value="1"/>
</dbReference>
<dbReference type="Gene3D" id="2.10.70.10">
    <property type="entry name" value="Complement Module, domain 1"/>
    <property type="match status" value="1"/>
</dbReference>
<feature type="compositionally biased region" description="Polar residues" evidence="4">
    <location>
        <begin position="245"/>
        <end position="258"/>
    </location>
</feature>
<proteinExistence type="predicted"/>
<feature type="compositionally biased region" description="Polar residues" evidence="4">
    <location>
        <begin position="264"/>
        <end position="279"/>
    </location>
</feature>
<keyword evidence="3" id="KW-0768">Sushi</keyword>
<keyword evidence="1 2" id="KW-1015">Disulfide bond</keyword>
<dbReference type="STRING" id="48709.A0A1D2MTL9"/>
<evidence type="ECO:0000256" key="3">
    <source>
        <dbReference type="PROSITE-ProRule" id="PRU00302"/>
    </source>
</evidence>
<dbReference type="InterPro" id="IPR036055">
    <property type="entry name" value="LDL_receptor-like_sf"/>
</dbReference>